<dbReference type="Pfam" id="PF00085">
    <property type="entry name" value="Thioredoxin"/>
    <property type="match status" value="1"/>
</dbReference>
<proteinExistence type="predicted"/>
<dbReference type="PANTHER" id="PTHR45663">
    <property type="entry name" value="GEO12009P1"/>
    <property type="match status" value="1"/>
</dbReference>
<feature type="domain" description="Thioredoxin" evidence="2">
    <location>
        <begin position="120"/>
        <end position="253"/>
    </location>
</feature>
<comment type="caution">
    <text evidence="3">The sequence shown here is derived from an EMBL/GenBank/DDBJ whole genome shotgun (WGS) entry which is preliminary data.</text>
</comment>
<keyword evidence="1" id="KW-0812">Transmembrane</keyword>
<dbReference type="Proteomes" id="UP001634394">
    <property type="component" value="Unassembled WGS sequence"/>
</dbReference>
<feature type="transmembrane region" description="Helical" evidence="1">
    <location>
        <begin position="144"/>
        <end position="166"/>
    </location>
</feature>
<evidence type="ECO:0000259" key="2">
    <source>
        <dbReference type="PROSITE" id="PS51352"/>
    </source>
</evidence>
<keyword evidence="1" id="KW-1133">Transmembrane helix</keyword>
<evidence type="ECO:0000256" key="1">
    <source>
        <dbReference type="SAM" id="Phobius"/>
    </source>
</evidence>
<dbReference type="PROSITE" id="PS51352">
    <property type="entry name" value="THIOREDOXIN_2"/>
    <property type="match status" value="1"/>
</dbReference>
<protein>
    <recommendedName>
        <fullName evidence="2">Thioredoxin domain-containing protein</fullName>
    </recommendedName>
</protein>
<keyword evidence="4" id="KW-1185">Reference proteome</keyword>
<gene>
    <name evidence="3" type="ORF">ACJMK2_010960</name>
</gene>
<reference evidence="3 4" key="1">
    <citation type="submission" date="2024-11" db="EMBL/GenBank/DDBJ databases">
        <title>Chromosome-level genome assembly of the freshwater bivalve Anodonta woodiana.</title>
        <authorList>
            <person name="Chen X."/>
        </authorList>
    </citation>
    <scope>NUCLEOTIDE SEQUENCE [LARGE SCALE GENOMIC DNA]</scope>
    <source>
        <strain evidence="3">MN2024</strain>
        <tissue evidence="3">Gills</tissue>
    </source>
</reference>
<feature type="transmembrane region" description="Helical" evidence="1">
    <location>
        <begin position="15"/>
        <end position="33"/>
    </location>
</feature>
<dbReference type="InterPro" id="IPR013766">
    <property type="entry name" value="Thioredoxin_domain"/>
</dbReference>
<accession>A0ABD3V6N1</accession>
<dbReference type="EMBL" id="JBJQND010000013">
    <property type="protein sequence ID" value="KAL3856177.1"/>
    <property type="molecule type" value="Genomic_DNA"/>
</dbReference>
<dbReference type="Gene3D" id="3.40.30.10">
    <property type="entry name" value="Glutaredoxin"/>
    <property type="match status" value="1"/>
</dbReference>
<dbReference type="PANTHER" id="PTHR45663:SF11">
    <property type="entry name" value="GEO12009P1"/>
    <property type="match status" value="1"/>
</dbReference>
<evidence type="ECO:0000313" key="3">
    <source>
        <dbReference type="EMBL" id="KAL3856177.1"/>
    </source>
</evidence>
<sequence>MLERLKSLYTTLKPIFVLHYITDISLAAIYFLVKTCSPICDYLFDNCNLELRELEWLTFLGCVIVMKNRRQVGLKEYISTACMFGKVLNLVLFFKINAVYGMVYGIVCLLHLVFIPETVYRGPEYVTYFRGPHLEEELERDKRITWLIAFYAAWSPACVALAPSFAEISAEYQLDNLKFGKLDVSKFSKVGEKFNVNAGSLSKQLPTLILFQNGKEKERRPFISAKGTVVRFKFTKESIIQEFDLNNLYGQCKQQLKGKKDKTKTEKQE</sequence>
<organism evidence="3 4">
    <name type="scientific">Sinanodonta woodiana</name>
    <name type="common">Chinese pond mussel</name>
    <name type="synonym">Anodonta woodiana</name>
    <dbReference type="NCBI Taxonomy" id="1069815"/>
    <lineage>
        <taxon>Eukaryota</taxon>
        <taxon>Metazoa</taxon>
        <taxon>Spiralia</taxon>
        <taxon>Lophotrochozoa</taxon>
        <taxon>Mollusca</taxon>
        <taxon>Bivalvia</taxon>
        <taxon>Autobranchia</taxon>
        <taxon>Heteroconchia</taxon>
        <taxon>Palaeoheterodonta</taxon>
        <taxon>Unionida</taxon>
        <taxon>Unionoidea</taxon>
        <taxon>Unionidae</taxon>
        <taxon>Unioninae</taxon>
        <taxon>Sinanodonta</taxon>
    </lineage>
</organism>
<name>A0ABD3V6N1_SINWO</name>
<keyword evidence="1" id="KW-0472">Membrane</keyword>
<evidence type="ECO:0000313" key="4">
    <source>
        <dbReference type="Proteomes" id="UP001634394"/>
    </source>
</evidence>
<dbReference type="SUPFAM" id="SSF52833">
    <property type="entry name" value="Thioredoxin-like"/>
    <property type="match status" value="1"/>
</dbReference>
<feature type="transmembrane region" description="Helical" evidence="1">
    <location>
        <begin position="102"/>
        <end position="123"/>
    </location>
</feature>
<dbReference type="AlphaFoldDB" id="A0ABD3V6N1"/>
<dbReference type="InterPro" id="IPR036249">
    <property type="entry name" value="Thioredoxin-like_sf"/>
</dbReference>